<dbReference type="PANTHER" id="PTHR43022:SF1">
    <property type="entry name" value="PROTEIN SMF"/>
    <property type="match status" value="1"/>
</dbReference>
<evidence type="ECO:0000256" key="1">
    <source>
        <dbReference type="ARBA" id="ARBA00006525"/>
    </source>
</evidence>
<dbReference type="GO" id="GO:0009294">
    <property type="term" value="P:DNA-mediated transformation"/>
    <property type="evidence" value="ECO:0007669"/>
    <property type="project" value="InterPro"/>
</dbReference>
<dbReference type="NCBIfam" id="TIGR00732">
    <property type="entry name" value="dprA"/>
    <property type="match status" value="1"/>
</dbReference>
<organism evidence="3 4">
    <name type="scientific">Falsibacillus pallidus</name>
    <dbReference type="NCBI Taxonomy" id="493781"/>
    <lineage>
        <taxon>Bacteria</taxon>
        <taxon>Bacillati</taxon>
        <taxon>Bacillota</taxon>
        <taxon>Bacilli</taxon>
        <taxon>Bacillales</taxon>
        <taxon>Bacillaceae</taxon>
        <taxon>Falsibacillus</taxon>
    </lineage>
</organism>
<dbReference type="PANTHER" id="PTHR43022">
    <property type="entry name" value="PROTEIN SMF"/>
    <property type="match status" value="1"/>
</dbReference>
<dbReference type="Pfam" id="PF02481">
    <property type="entry name" value="DNA_processg_A"/>
    <property type="match status" value="1"/>
</dbReference>
<dbReference type="AlphaFoldDB" id="A0A370GVB2"/>
<name>A0A370GVB2_9BACI</name>
<comment type="similarity">
    <text evidence="1">Belongs to the DprA/Smf family.</text>
</comment>
<feature type="domain" description="Smf/DprA SLOG" evidence="2">
    <location>
        <begin position="80"/>
        <end position="288"/>
    </location>
</feature>
<accession>A0A370GVB2</accession>
<gene>
    <name evidence="3" type="ORF">DFR59_101126</name>
</gene>
<protein>
    <submittedName>
        <fullName evidence="3">DNA processing protein</fullName>
    </submittedName>
</protein>
<evidence type="ECO:0000259" key="2">
    <source>
        <dbReference type="Pfam" id="PF02481"/>
    </source>
</evidence>
<dbReference type="EMBL" id="QQAY01000001">
    <property type="protein sequence ID" value="RDI47471.1"/>
    <property type="molecule type" value="Genomic_DNA"/>
</dbReference>
<dbReference type="InterPro" id="IPR057666">
    <property type="entry name" value="DrpA_SLOG"/>
</dbReference>
<keyword evidence="4" id="KW-1185">Reference proteome</keyword>
<comment type="caution">
    <text evidence="3">The sequence shown here is derived from an EMBL/GenBank/DDBJ whole genome shotgun (WGS) entry which is preliminary data.</text>
</comment>
<dbReference type="Proteomes" id="UP000255326">
    <property type="component" value="Unassembled WGS sequence"/>
</dbReference>
<sequence length="293" mass="33041">MNPLKTKLTMLNHCAVISFRQLQRLLDDDPELRCLESRSVSYFQSKLQISSMKATELHRNLHTLPFEKLFHSYRLNQIYIIHFKDPQYPHLLKNIYNPPWLLYAIGNPSLLNERQLAVVGSRKVVEPSLMALSKLIPHLVSNGFVITSGLAKGVDKAAHTLTINHGGQTIGVLGSGFFHIYPQENRTLAENMKLNHLLLSEYPPHQKPNPWHFPMRNRIISGMASGTLVVQAAKKSGSLITAELALQEGREVFAVPGSMHLPEYEGSHFLIQQGAKLVMNGNDITEELTNFYS</sequence>
<evidence type="ECO:0000313" key="3">
    <source>
        <dbReference type="EMBL" id="RDI47471.1"/>
    </source>
</evidence>
<dbReference type="OrthoDB" id="9785707at2"/>
<dbReference type="Gene3D" id="3.40.50.450">
    <property type="match status" value="1"/>
</dbReference>
<reference evidence="3 4" key="1">
    <citation type="submission" date="2018-07" db="EMBL/GenBank/DDBJ databases">
        <title>Genomic Encyclopedia of Type Strains, Phase IV (KMG-IV): sequencing the most valuable type-strain genomes for metagenomic binning, comparative biology and taxonomic classification.</title>
        <authorList>
            <person name="Goeker M."/>
        </authorList>
    </citation>
    <scope>NUCLEOTIDE SEQUENCE [LARGE SCALE GENOMIC DNA]</scope>
    <source>
        <strain evidence="3 4">DSM 25281</strain>
    </source>
</reference>
<dbReference type="SUPFAM" id="SSF102405">
    <property type="entry name" value="MCP/YpsA-like"/>
    <property type="match status" value="1"/>
</dbReference>
<evidence type="ECO:0000313" key="4">
    <source>
        <dbReference type="Proteomes" id="UP000255326"/>
    </source>
</evidence>
<proteinExistence type="inferred from homology"/>
<dbReference type="InterPro" id="IPR003488">
    <property type="entry name" value="DprA"/>
</dbReference>